<feature type="domain" description="Thiamine pyrophosphate enzyme TPP-binding" evidence="2">
    <location>
        <begin position="92"/>
        <end position="234"/>
    </location>
</feature>
<evidence type="ECO:0000313" key="3">
    <source>
        <dbReference type="EMBL" id="BAM71694.1"/>
    </source>
</evidence>
<dbReference type="PANTHER" id="PTHR42897:SF2">
    <property type="entry name" value="PYRUVATE SYNTHASE SUBUNIT PORB"/>
    <property type="match status" value="1"/>
</dbReference>
<dbReference type="GO" id="GO:0044281">
    <property type="term" value="P:small molecule metabolic process"/>
    <property type="evidence" value="ECO:0007669"/>
    <property type="project" value="UniProtKB-ARBA"/>
</dbReference>
<dbReference type="GO" id="GO:0016491">
    <property type="term" value="F:oxidoreductase activity"/>
    <property type="evidence" value="ECO:0007669"/>
    <property type="project" value="UniProtKB-KW"/>
</dbReference>
<dbReference type="EMBL" id="AB735078">
    <property type="protein sequence ID" value="BAM71694.1"/>
    <property type="molecule type" value="Genomic_DNA"/>
</dbReference>
<gene>
    <name evidence="3" type="primary">forB</name>
</gene>
<evidence type="ECO:0000256" key="1">
    <source>
        <dbReference type="ARBA" id="ARBA00023002"/>
    </source>
</evidence>
<keyword evidence="1" id="KW-0560">Oxidoreductase</keyword>
<reference evidence="3" key="1">
    <citation type="journal article" date="2012" name="PLoS ONE">
        <title>Metagenomic and biochemical characterizations of sulfur oxidation metabolism in uncultured large sausage-shaped bacterium in hot spring microbial mats.</title>
        <authorList>
            <person name="Tamazawa S."/>
            <person name="Takasaki K."/>
            <person name="Tamaki H."/>
            <person name="Kamagata Y."/>
            <person name="Hanada S."/>
        </authorList>
    </citation>
    <scope>NUCLEOTIDE SEQUENCE</scope>
</reference>
<dbReference type="InterPro" id="IPR051479">
    <property type="entry name" value="PorB-like"/>
</dbReference>
<dbReference type="Gene3D" id="3.40.50.970">
    <property type="match status" value="1"/>
</dbReference>
<dbReference type="PANTHER" id="PTHR42897">
    <property type="entry name" value="PYRUVATE SYNTHASE SUBUNIT PORB"/>
    <property type="match status" value="1"/>
</dbReference>
<accession>L0MYI6</accession>
<organism evidence="3">
    <name type="scientific">uncultured Aquificaceae bacterium</name>
    <dbReference type="NCBI Taxonomy" id="374108"/>
    <lineage>
        <taxon>Bacteria</taxon>
        <taxon>Pseudomonadati</taxon>
        <taxon>Aquificota</taxon>
        <taxon>Aquificia</taxon>
        <taxon>Aquificales</taxon>
        <taxon>Aquificaceae</taxon>
        <taxon>environmental samples</taxon>
    </lineage>
</organism>
<dbReference type="Pfam" id="PF02775">
    <property type="entry name" value="TPP_enzyme_C"/>
    <property type="match status" value="1"/>
</dbReference>
<sequence>MSLKYVSITTGFEDYMPKDYVDLVKYGQFGKEYDIQELGTYKELLEEHPMCAGCFMAYFVRVFYASLPNPEDSIVIGTAGCARLALSQAAVPFIYGNYGDTNAVASGLKRALKIRFPDKEKDVIVVAGDGGLMDIGFGMTMHSWFRGENFTTIMVDNEVYGNTGGQESGMTRKGIQLKMAPKGKKFDKINAVELAKASGCVYVARISPTNPKRLSKTIKRAILAARHFGPTFIHAYTSCNIEYSIPTEKVLEDARKREKEDFSFYEWMRDDVKEYLEQLENKKQQTPSEVKS</sequence>
<dbReference type="InterPro" id="IPR029061">
    <property type="entry name" value="THDP-binding"/>
</dbReference>
<dbReference type="InterPro" id="IPR011766">
    <property type="entry name" value="TPP_enzyme_TPP-bd"/>
</dbReference>
<evidence type="ECO:0000259" key="2">
    <source>
        <dbReference type="Pfam" id="PF02775"/>
    </source>
</evidence>
<dbReference type="AlphaFoldDB" id="L0MYI6"/>
<dbReference type="SUPFAM" id="SSF52518">
    <property type="entry name" value="Thiamin diphosphate-binding fold (THDP-binding)"/>
    <property type="match status" value="1"/>
</dbReference>
<dbReference type="GO" id="GO:0030976">
    <property type="term" value="F:thiamine pyrophosphate binding"/>
    <property type="evidence" value="ECO:0007669"/>
    <property type="project" value="InterPro"/>
</dbReference>
<name>L0MYI6_9AQUI</name>
<protein>
    <submittedName>
        <fullName evidence="3">Putative subunit of 2-oxoglutarate:ferredoxin oxidoreductase</fullName>
    </submittedName>
</protein>
<proteinExistence type="predicted"/>